<evidence type="ECO:0000313" key="2">
    <source>
        <dbReference type="Proteomes" id="UP000499080"/>
    </source>
</evidence>
<organism evidence="1 2">
    <name type="scientific">Araneus ventricosus</name>
    <name type="common">Orbweaver spider</name>
    <name type="synonym">Epeira ventricosa</name>
    <dbReference type="NCBI Taxonomy" id="182803"/>
    <lineage>
        <taxon>Eukaryota</taxon>
        <taxon>Metazoa</taxon>
        <taxon>Ecdysozoa</taxon>
        <taxon>Arthropoda</taxon>
        <taxon>Chelicerata</taxon>
        <taxon>Arachnida</taxon>
        <taxon>Araneae</taxon>
        <taxon>Araneomorphae</taxon>
        <taxon>Entelegynae</taxon>
        <taxon>Araneoidea</taxon>
        <taxon>Araneidae</taxon>
        <taxon>Araneus</taxon>
    </lineage>
</organism>
<comment type="caution">
    <text evidence="1">The sequence shown here is derived from an EMBL/GenBank/DDBJ whole genome shotgun (WGS) entry which is preliminary data.</text>
</comment>
<accession>A0A4Y2EJ84</accession>
<dbReference type="EMBL" id="BGPR01000629">
    <property type="protein sequence ID" value="GBM29200.1"/>
    <property type="molecule type" value="Genomic_DNA"/>
</dbReference>
<dbReference type="PANTHER" id="PTHR46409:SF1">
    <property type="entry name" value="HTH PSQ-TYPE DOMAIN-CONTAINING PROTEIN"/>
    <property type="match status" value="1"/>
</dbReference>
<dbReference type="AlphaFoldDB" id="A0A4Y2EJ84"/>
<reference evidence="1 2" key="1">
    <citation type="journal article" date="2019" name="Sci. Rep.">
        <title>Orb-weaving spider Araneus ventricosus genome elucidates the spidroin gene catalogue.</title>
        <authorList>
            <person name="Kono N."/>
            <person name="Nakamura H."/>
            <person name="Ohtoshi R."/>
            <person name="Moran D.A.P."/>
            <person name="Shinohara A."/>
            <person name="Yoshida Y."/>
            <person name="Fujiwara M."/>
            <person name="Mori M."/>
            <person name="Tomita M."/>
            <person name="Arakawa K."/>
        </authorList>
    </citation>
    <scope>NUCLEOTIDE SEQUENCE [LARGE SCALE GENOMIC DNA]</scope>
</reference>
<dbReference type="Proteomes" id="UP000499080">
    <property type="component" value="Unassembled WGS sequence"/>
</dbReference>
<keyword evidence="2" id="KW-1185">Reference proteome</keyword>
<protein>
    <submittedName>
        <fullName evidence="1">Uncharacterized protein</fullName>
    </submittedName>
</protein>
<gene>
    <name evidence="1" type="ORF">AVEN_27810_1</name>
</gene>
<dbReference type="OrthoDB" id="10038071at2759"/>
<sequence length="108" mass="12394">MLRFVTTMMLPHHVPLSNTRLKLAKFARTCDRYAVADRPAAALASALLHDLSHCSPRHANKNTGKLSHARWLMTANRILQLYMSTREPSEKFKEIARFIIKVYAVVLY</sequence>
<dbReference type="PANTHER" id="PTHR46409">
    <property type="entry name" value="HTH PSQ-TYPE DOMAIN-CONTAINING PROTEIN"/>
    <property type="match status" value="1"/>
</dbReference>
<proteinExistence type="predicted"/>
<evidence type="ECO:0000313" key="1">
    <source>
        <dbReference type="EMBL" id="GBM29200.1"/>
    </source>
</evidence>
<name>A0A4Y2EJ84_ARAVE</name>